<evidence type="ECO:0000256" key="6">
    <source>
        <dbReference type="ARBA" id="ARBA00022737"/>
    </source>
</evidence>
<dbReference type="SUPFAM" id="SSF50952">
    <property type="entry name" value="Soluble quinoprotein glucose dehydrogenase"/>
    <property type="match status" value="1"/>
</dbReference>
<keyword evidence="19" id="KW-1185">Reference proteome</keyword>
<dbReference type="PROSITE" id="PS50082">
    <property type="entry name" value="WD_REPEATS_2"/>
    <property type="match status" value="5"/>
</dbReference>
<dbReference type="InterPro" id="IPR020472">
    <property type="entry name" value="WD40_PAC1"/>
</dbReference>
<proteinExistence type="inferred from homology"/>
<dbReference type="PANTHER" id="PTHR19876:SF2">
    <property type="entry name" value="COATOMER SUBUNIT BETA"/>
    <property type="match status" value="1"/>
</dbReference>
<feature type="repeat" description="WD" evidence="14">
    <location>
        <begin position="180"/>
        <end position="223"/>
    </location>
</feature>
<dbReference type="PRINTS" id="PR00320">
    <property type="entry name" value="GPROTEINBRPT"/>
</dbReference>
<dbReference type="SUPFAM" id="SSF50978">
    <property type="entry name" value="WD40 repeat-like"/>
    <property type="match status" value="1"/>
</dbReference>
<keyword evidence="8 13" id="KW-0653">Protein transport</keyword>
<dbReference type="GO" id="GO:0006890">
    <property type="term" value="P:retrograde vesicle-mediated transport, Golgi to endoplasmic reticulum"/>
    <property type="evidence" value="ECO:0007669"/>
    <property type="project" value="TreeGrafter"/>
</dbReference>
<comment type="subcellular location">
    <subcellularLocation>
        <location evidence="1 13">Cytoplasmic vesicle</location>
        <location evidence="1 13">COPI-coated vesicle membrane</location>
        <topology evidence="1 13">Peripheral membrane protein</topology>
        <orientation evidence="1 13">Cytoplasmic side</orientation>
    </subcellularLocation>
    <subcellularLocation>
        <location evidence="13">Golgi apparatus membrane</location>
        <topology evidence="13">Peripheral membrane protein</topology>
        <orientation evidence="13">Cytoplasmic side</orientation>
    </subcellularLocation>
    <text evidence="13">The coatomer is cytoplasmic or polymerized on the cytoplasmic side of the Golgi, as well as on the vesicles/buds originating from it.</text>
</comment>
<feature type="repeat" description="WD" evidence="14">
    <location>
        <begin position="93"/>
        <end position="125"/>
    </location>
</feature>
<evidence type="ECO:0000256" key="11">
    <source>
        <dbReference type="ARBA" id="ARBA00023329"/>
    </source>
</evidence>
<keyword evidence="10 13" id="KW-0472">Membrane</keyword>
<evidence type="ECO:0000256" key="13">
    <source>
        <dbReference type="PIRNR" id="PIRNR005567"/>
    </source>
</evidence>
<evidence type="ECO:0000259" key="16">
    <source>
        <dbReference type="Pfam" id="PF04053"/>
    </source>
</evidence>
<comment type="similarity">
    <text evidence="2 13">Belongs to the WD repeat COPB2 family.</text>
</comment>
<dbReference type="InterPro" id="IPR016453">
    <property type="entry name" value="COPB2"/>
</dbReference>
<comment type="caution">
    <text evidence="18">The sequence shown here is derived from an EMBL/GenBank/DDBJ whole genome shotgun (WGS) entry which is preliminary data.</text>
</comment>
<dbReference type="InterPro" id="IPR011041">
    <property type="entry name" value="Quinoprot_gluc/sorb_DH_b-prop"/>
</dbReference>
<evidence type="ECO:0000256" key="2">
    <source>
        <dbReference type="ARBA" id="ARBA00010844"/>
    </source>
</evidence>
<keyword evidence="6" id="KW-0677">Repeat</keyword>
<dbReference type="InterPro" id="IPR001680">
    <property type="entry name" value="WD40_rpt"/>
</dbReference>
<evidence type="ECO:0000313" key="19">
    <source>
        <dbReference type="Proteomes" id="UP000707071"/>
    </source>
</evidence>
<dbReference type="Pfam" id="PF23953">
    <property type="entry name" value="TPR_COPA_B"/>
    <property type="match status" value="1"/>
</dbReference>
<dbReference type="GO" id="GO:0006891">
    <property type="term" value="P:intra-Golgi vesicle-mediated transport"/>
    <property type="evidence" value="ECO:0007669"/>
    <property type="project" value="TreeGrafter"/>
</dbReference>
<dbReference type="GO" id="GO:0005198">
    <property type="term" value="F:structural molecule activity"/>
    <property type="evidence" value="ECO:0007669"/>
    <property type="project" value="UniProtKB-UniRule"/>
</dbReference>
<keyword evidence="7 13" id="KW-0931">ER-Golgi transport</keyword>
<dbReference type="PIRSF" id="PIRSF005567">
    <property type="entry name" value="Coatomer_beta'_subunit"/>
    <property type="match status" value="1"/>
</dbReference>
<evidence type="ECO:0000259" key="17">
    <source>
        <dbReference type="Pfam" id="PF23953"/>
    </source>
</evidence>
<keyword evidence="3 13" id="KW-0813">Transport</keyword>
<feature type="repeat" description="WD" evidence="14">
    <location>
        <begin position="224"/>
        <end position="265"/>
    </location>
</feature>
<name>A0A9P7TYA2_9HYPO</name>
<feature type="compositionally biased region" description="Acidic residues" evidence="15">
    <location>
        <begin position="827"/>
        <end position="866"/>
    </location>
</feature>
<feature type="repeat" description="WD" evidence="14">
    <location>
        <begin position="9"/>
        <end position="50"/>
    </location>
</feature>
<evidence type="ECO:0000256" key="3">
    <source>
        <dbReference type="ARBA" id="ARBA00022448"/>
    </source>
</evidence>
<dbReference type="Pfam" id="PF04053">
    <property type="entry name" value="B-prop_COPA_B_2nd"/>
    <property type="match status" value="1"/>
</dbReference>
<dbReference type="AlphaFoldDB" id="A0A9P7TYA2"/>
<dbReference type="Gene3D" id="2.130.10.10">
    <property type="entry name" value="YVTN repeat-like/Quinoprotein amine dehydrogenase"/>
    <property type="match status" value="1"/>
</dbReference>
<dbReference type="GO" id="GO:0006888">
    <property type="term" value="P:endoplasmic reticulum to Golgi vesicle-mediated transport"/>
    <property type="evidence" value="ECO:0007669"/>
    <property type="project" value="TreeGrafter"/>
</dbReference>
<evidence type="ECO:0000313" key="18">
    <source>
        <dbReference type="EMBL" id="KAG6285747.1"/>
    </source>
</evidence>
<comment type="subunit">
    <text evidence="13">Oligomeric complex that consists of at least the alpha, beta, beta', gamma, delta, epsilon and zeta subunits.</text>
</comment>
<evidence type="ECO:0000256" key="7">
    <source>
        <dbReference type="ARBA" id="ARBA00022892"/>
    </source>
</evidence>
<accession>A0A9P7TYA2</accession>
<feature type="domain" description="COPA/B TPR" evidence="17">
    <location>
        <begin position="593"/>
        <end position="773"/>
    </location>
</feature>
<evidence type="ECO:0000256" key="5">
    <source>
        <dbReference type="ARBA" id="ARBA00022574"/>
    </source>
</evidence>
<evidence type="ECO:0000256" key="4">
    <source>
        <dbReference type="ARBA" id="ARBA00022490"/>
    </source>
</evidence>
<protein>
    <recommendedName>
        <fullName evidence="13">Coatomer subunit beta'</fullName>
    </recommendedName>
</protein>
<organism evidence="18 19">
    <name type="scientific">Claviceps aff. purpurea</name>
    <dbReference type="NCBI Taxonomy" id="1967640"/>
    <lineage>
        <taxon>Eukaryota</taxon>
        <taxon>Fungi</taxon>
        <taxon>Dikarya</taxon>
        <taxon>Ascomycota</taxon>
        <taxon>Pezizomycotina</taxon>
        <taxon>Sordariomycetes</taxon>
        <taxon>Hypocreomycetidae</taxon>
        <taxon>Hypocreales</taxon>
        <taxon>Clavicipitaceae</taxon>
        <taxon>Claviceps</taxon>
    </lineage>
</organism>
<feature type="domain" description="COPA/B second beta-propeller" evidence="16">
    <location>
        <begin position="318"/>
        <end position="576"/>
    </location>
</feature>
<dbReference type="PANTHER" id="PTHR19876">
    <property type="entry name" value="COATOMER"/>
    <property type="match status" value="1"/>
</dbReference>
<sequence length="866" mass="96050">MKLDVKRQLYARSDRVKGIDFHPQEPWILTTLYSGQVYIWSYETQQTVKTFELTEVPVRAGRFVARKNWIVCGSDDFQIRVYNYNTSEKVAQFEAHPDYIRAIAVHPTLPFILTASDDMTIKLWDWEKSWKCVQVFEGHSHYVMGIAINPKDTNTFASACLDRTVKIWSLGSSTANFTLEAHETKGVNHVDYYPHSDKPYLLTTSDDRTVKVWDYTTKSLIATLEGHTNNVSFACYHPELPVIVSGSEDGTIRIWHANTYRFEQSLNYSLERAWCVSYQKGKQGIAVGFDDGAVVVKLGREEPAVSMDASGKLIWARHNEVVSSIIKGDTSLKDNEPISLPTKDLGTCEVYPQTLIHSPNGRFVAVCGDGEYIIYTALAWRNKAFGSALDFVWGSKENSNDFAIRESAMSVKIYKNFVEKSGGLDVGFQADGLTGGILLGVTGQGGISFFDWATGGLVRRIEVEPKQVYWSESGELVAIACEDSCYVLRFSRENFIEASQSGQVEEDGVESAFEVITDISESVRTGEWVGDCFLYTNSSNRLNYLVGDQTYTVSHFDKPMYILGYIQRDSKIYLADKDVNVTSFGLSLPVLEYQTLVLREDMETAAELLSTIPSDQLNKIARFLEGQGHKELALDVATDPEHKFDLALSLNQLDTALELARAADVEHKWKTVGDSALAAWNVVLAAECFTHAKDLGSLLLLHSSTGDRDGLRALAKQAEEANAHNIAFSSLWLLGDIDNCAEILKKTGRLAEAVFFSQTYKPSLTASLVQDWKKDLENSKKGQAAKLIGVPGEDDALFPEWDAWLQAEQEGGLIGTVVETNGGGDEVAAEDDEVQGANEEAVEAEAEAEAEAGEEAEGEAEEEAEE</sequence>
<dbReference type="CDD" id="cd00200">
    <property type="entry name" value="WD40"/>
    <property type="match status" value="1"/>
</dbReference>
<feature type="repeat" description="WD" evidence="14">
    <location>
        <begin position="136"/>
        <end position="178"/>
    </location>
</feature>
<feature type="region of interest" description="Disordered" evidence="15">
    <location>
        <begin position="820"/>
        <end position="866"/>
    </location>
</feature>
<dbReference type="InterPro" id="IPR056176">
    <property type="entry name" value="TPR_COPA_B"/>
</dbReference>
<dbReference type="SMART" id="SM00320">
    <property type="entry name" value="WD40"/>
    <property type="match status" value="6"/>
</dbReference>
<dbReference type="InterPro" id="IPR050844">
    <property type="entry name" value="Coatomer_complex_subunit"/>
</dbReference>
<dbReference type="EMBL" id="SRRH01000693">
    <property type="protein sequence ID" value="KAG6285747.1"/>
    <property type="molecule type" value="Genomic_DNA"/>
</dbReference>
<evidence type="ECO:0000256" key="10">
    <source>
        <dbReference type="ARBA" id="ARBA00023136"/>
    </source>
</evidence>
<keyword evidence="5 14" id="KW-0853">WD repeat</keyword>
<evidence type="ECO:0000256" key="9">
    <source>
        <dbReference type="ARBA" id="ARBA00023034"/>
    </source>
</evidence>
<keyword evidence="11 13" id="KW-0968">Cytoplasmic vesicle</keyword>
<evidence type="ECO:0000256" key="12">
    <source>
        <dbReference type="ARBA" id="ARBA00025536"/>
    </source>
</evidence>
<dbReference type="InterPro" id="IPR036322">
    <property type="entry name" value="WD40_repeat_dom_sf"/>
</dbReference>
<comment type="function">
    <text evidence="12 13">The coatomer is a cytosolic protein complex that binds to dilysine motifs and reversibly associates with Golgi non-clathrin-coated vesicles, which further mediate biosynthetic protein transport from the ER, via the Golgi up to the trans Golgi network. Coatomer complex is required for budding from Golgi membranes, and is essential for the retrograde Golgi-to-ER transport of dilysine-tagged proteins.</text>
</comment>
<gene>
    <name evidence="18" type="ORF">E4U09_007094</name>
</gene>
<dbReference type="GO" id="GO:0006886">
    <property type="term" value="P:intracellular protein transport"/>
    <property type="evidence" value="ECO:0007669"/>
    <property type="project" value="UniProtKB-UniRule"/>
</dbReference>
<dbReference type="GO" id="GO:0000139">
    <property type="term" value="C:Golgi membrane"/>
    <property type="evidence" value="ECO:0007669"/>
    <property type="project" value="UniProtKB-SubCell"/>
</dbReference>
<evidence type="ECO:0000256" key="15">
    <source>
        <dbReference type="SAM" id="MobiDB-lite"/>
    </source>
</evidence>
<dbReference type="Proteomes" id="UP000707071">
    <property type="component" value="Unassembled WGS sequence"/>
</dbReference>
<evidence type="ECO:0000256" key="14">
    <source>
        <dbReference type="PROSITE-ProRule" id="PRU00221"/>
    </source>
</evidence>
<keyword evidence="9 13" id="KW-0333">Golgi apparatus</keyword>
<dbReference type="Pfam" id="PF00400">
    <property type="entry name" value="WD40"/>
    <property type="match status" value="5"/>
</dbReference>
<dbReference type="FunFam" id="2.130.10.10:FF:000016">
    <property type="entry name" value="Coatomer alpha subunit, putative"/>
    <property type="match status" value="1"/>
</dbReference>
<dbReference type="PROSITE" id="PS50294">
    <property type="entry name" value="WD_REPEATS_REGION"/>
    <property type="match status" value="3"/>
</dbReference>
<dbReference type="Gene3D" id="1.25.40.470">
    <property type="match status" value="1"/>
</dbReference>
<dbReference type="CDD" id="cd22947">
    <property type="entry name" value="Coatomer_WDAD_beta-like"/>
    <property type="match status" value="1"/>
</dbReference>
<dbReference type="InterPro" id="IPR015943">
    <property type="entry name" value="WD40/YVTN_repeat-like_dom_sf"/>
</dbReference>
<dbReference type="FunFam" id="1.25.40.470:FF:000001">
    <property type="entry name" value="Coatomer subunit beta"/>
    <property type="match status" value="1"/>
</dbReference>
<evidence type="ECO:0000256" key="8">
    <source>
        <dbReference type="ARBA" id="ARBA00022927"/>
    </source>
</evidence>
<reference evidence="18 19" key="1">
    <citation type="journal article" date="2020" name="bioRxiv">
        <title>Whole genome comparisons of ergot fungi reveals the divergence and evolution of species within the genus Claviceps are the result of varying mechanisms driving genome evolution and host range expansion.</title>
        <authorList>
            <person name="Wyka S.A."/>
            <person name="Mondo S.J."/>
            <person name="Liu M."/>
            <person name="Dettman J."/>
            <person name="Nalam V."/>
            <person name="Broders K.D."/>
        </authorList>
    </citation>
    <scope>NUCLEOTIDE SEQUENCE [LARGE SCALE GENOMIC DNA]</scope>
    <source>
        <strain evidence="18 19">Clav52</strain>
    </source>
</reference>
<dbReference type="GO" id="GO:0030126">
    <property type="term" value="C:COPI vesicle coat"/>
    <property type="evidence" value="ECO:0007669"/>
    <property type="project" value="TreeGrafter"/>
</dbReference>
<evidence type="ECO:0000256" key="1">
    <source>
        <dbReference type="ARBA" id="ARBA00004347"/>
    </source>
</evidence>
<keyword evidence="4 13" id="KW-0963">Cytoplasm</keyword>
<dbReference type="InterPro" id="IPR006692">
    <property type="entry name" value="Beta-prop_COPA/B_2nd"/>
</dbReference>